<feature type="domain" description="ABC3 transporter permease C-terminal" evidence="9">
    <location>
        <begin position="852"/>
        <end position="971"/>
    </location>
</feature>
<dbReference type="PANTHER" id="PTHR30572">
    <property type="entry name" value="MEMBRANE COMPONENT OF TRANSPORTER-RELATED"/>
    <property type="match status" value="1"/>
</dbReference>
<feature type="transmembrane region" description="Helical" evidence="8">
    <location>
        <begin position="290"/>
        <end position="314"/>
    </location>
</feature>
<keyword evidence="4 8" id="KW-1133">Transmembrane helix</keyword>
<evidence type="ECO:0000256" key="8">
    <source>
        <dbReference type="SAM" id="Phobius"/>
    </source>
</evidence>
<name>A0A482T9J7_9EURY</name>
<evidence type="ECO:0000256" key="2">
    <source>
        <dbReference type="ARBA" id="ARBA00022475"/>
    </source>
</evidence>
<feature type="transmembrane region" description="Helical" evidence="8">
    <location>
        <begin position="247"/>
        <end position="270"/>
    </location>
</feature>
<comment type="subcellular location">
    <subcellularLocation>
        <location evidence="1">Cell membrane</location>
        <topology evidence="1">Multi-pass membrane protein</topology>
    </subcellularLocation>
</comment>
<comment type="similarity">
    <text evidence="6">Belongs to the ABC-4 integral membrane protein family.</text>
</comment>
<dbReference type="PANTHER" id="PTHR30572:SF4">
    <property type="entry name" value="ABC TRANSPORTER PERMEASE YTRF"/>
    <property type="match status" value="1"/>
</dbReference>
<dbReference type="Pfam" id="PF02687">
    <property type="entry name" value="FtsX"/>
    <property type="match status" value="2"/>
</dbReference>
<evidence type="ECO:0000313" key="10">
    <source>
        <dbReference type="EMBL" id="RYJ08629.1"/>
    </source>
</evidence>
<accession>A0A482T9J7</accession>
<feature type="transmembrane region" description="Helical" evidence="8">
    <location>
        <begin position="195"/>
        <end position="215"/>
    </location>
</feature>
<feature type="domain" description="ABC3 transporter permease C-terminal" evidence="9">
    <location>
        <begin position="201"/>
        <end position="321"/>
    </location>
</feature>
<evidence type="ECO:0000313" key="11">
    <source>
        <dbReference type="Proteomes" id="UP000294028"/>
    </source>
</evidence>
<dbReference type="EMBL" id="RZHH01000003">
    <property type="protein sequence ID" value="RYJ08629.1"/>
    <property type="molecule type" value="Genomic_DNA"/>
</dbReference>
<dbReference type="InterPro" id="IPR003838">
    <property type="entry name" value="ABC3_permease_C"/>
</dbReference>
<evidence type="ECO:0000256" key="7">
    <source>
        <dbReference type="SAM" id="MobiDB-lite"/>
    </source>
</evidence>
<keyword evidence="2" id="KW-1003">Cell membrane</keyword>
<dbReference type="Proteomes" id="UP000294028">
    <property type="component" value="Unassembled WGS sequence"/>
</dbReference>
<evidence type="ECO:0000259" key="9">
    <source>
        <dbReference type="Pfam" id="PF02687"/>
    </source>
</evidence>
<evidence type="ECO:0000256" key="6">
    <source>
        <dbReference type="ARBA" id="ARBA00038076"/>
    </source>
</evidence>
<dbReference type="InterPro" id="IPR050250">
    <property type="entry name" value="Macrolide_Exporter_MacB"/>
</dbReference>
<evidence type="ECO:0000256" key="5">
    <source>
        <dbReference type="ARBA" id="ARBA00023136"/>
    </source>
</evidence>
<dbReference type="RefSeq" id="WP_129786566.1">
    <property type="nucleotide sequence ID" value="NZ_RZHH01000003.1"/>
</dbReference>
<organism evidence="10 11">
    <name type="scientific">Halogeometricum borinquense</name>
    <dbReference type="NCBI Taxonomy" id="60847"/>
    <lineage>
        <taxon>Archaea</taxon>
        <taxon>Methanobacteriati</taxon>
        <taxon>Methanobacteriota</taxon>
        <taxon>Stenosarchaea group</taxon>
        <taxon>Halobacteria</taxon>
        <taxon>Halobacteriales</taxon>
        <taxon>Haloferacaceae</taxon>
        <taxon>Halogeometricum</taxon>
    </lineage>
</organism>
<reference evidence="10 11" key="1">
    <citation type="submission" date="2018-12" db="EMBL/GenBank/DDBJ databases">
        <title>Genome analysis provides insights into bioremediation potentialities of Halogeometricum borinquense strain N11.</title>
        <authorList>
            <person name="Najjari A."/>
            <person name="Youssef N."/>
            <person name="Fhoula I."/>
            <person name="Ben Dhia O."/>
            <person name="Mahjoubi M."/>
            <person name="Ouzari H.I."/>
            <person name="Cherif A."/>
        </authorList>
    </citation>
    <scope>NUCLEOTIDE SEQUENCE [LARGE SCALE GENOMIC DNA]</scope>
    <source>
        <strain evidence="10 11">N11</strain>
    </source>
</reference>
<evidence type="ECO:0000256" key="3">
    <source>
        <dbReference type="ARBA" id="ARBA00022692"/>
    </source>
</evidence>
<feature type="transmembrane region" description="Helical" evidence="8">
    <location>
        <begin position="359"/>
        <end position="384"/>
    </location>
</feature>
<keyword evidence="5 8" id="KW-0472">Membrane</keyword>
<feature type="transmembrane region" description="Helical" evidence="8">
    <location>
        <begin position="847"/>
        <end position="868"/>
    </location>
</feature>
<protein>
    <submittedName>
        <fullName evidence="10">ABC transporter permease</fullName>
    </submittedName>
</protein>
<evidence type="ECO:0000256" key="4">
    <source>
        <dbReference type="ARBA" id="ARBA00022989"/>
    </source>
</evidence>
<dbReference type="AlphaFoldDB" id="A0A482T9J7"/>
<dbReference type="GO" id="GO:0022857">
    <property type="term" value="F:transmembrane transporter activity"/>
    <property type="evidence" value="ECO:0007669"/>
    <property type="project" value="TreeGrafter"/>
</dbReference>
<proteinExistence type="inferred from homology"/>
<evidence type="ECO:0000256" key="1">
    <source>
        <dbReference type="ARBA" id="ARBA00004651"/>
    </source>
</evidence>
<dbReference type="GO" id="GO:0005886">
    <property type="term" value="C:plasma membrane"/>
    <property type="evidence" value="ECO:0007669"/>
    <property type="project" value="UniProtKB-SubCell"/>
</dbReference>
<feature type="region of interest" description="Disordered" evidence="7">
    <location>
        <begin position="631"/>
        <end position="664"/>
    </location>
</feature>
<comment type="caution">
    <text evidence="10">The sequence shown here is derived from an EMBL/GenBank/DDBJ whole genome shotgun (WGS) entry which is preliminary data.</text>
</comment>
<gene>
    <name evidence="10" type="ORF">ELS19_19275</name>
</gene>
<feature type="transmembrane region" description="Helical" evidence="8">
    <location>
        <begin position="938"/>
        <end position="962"/>
    </location>
</feature>
<keyword evidence="3 8" id="KW-0812">Transmembrane</keyword>
<feature type="transmembrane region" description="Helical" evidence="8">
    <location>
        <begin position="907"/>
        <end position="926"/>
    </location>
</feature>
<sequence length="992" mass="102898">MGYRRVLSFGWARRDTLAVVVIALTVSFLVGAAVLGVALGDQTTTIAAEYETSYGIYETPQDSSSSTALTLTLAETTLDGQQVPVVGIPRDASALTVRGETISLPTPERGALAAAAYQRPESRLQSDASGETVSIRSRQSNSFIPDSWYVTDPATAASFDHTTQVTIRSVDGRAATPLLSALEFFVRGAGELVRLLRLATVAAGILVAVTIYSVVQITVRERRPDIAVLRSTGATPRQVLQLFALRAVTLTAVGTAVGYGFGLILVRVVVNAAIYGGLPTSLSAQISQPVLSVLVPAVVLFLVVGGLSGLLAAYKGATQEPATLAKPARQTADADTSRFAGLLETCSGFLKTRLLGWEALVPTASTLTVFMCALLLLTAVAGAVGPASDTDGQTITQPDAPHPIASNVPVVYADALRSQGAAASPEILLFEVHEGDPIVARGVNFSAYRELSGVQITEGSAPNQRYEAVIGADLARSSDLSPGETVVIGGSTTASVARFNITGTFTGTGIQDDQLLVSIPAAREMGNIRDDSVHFVRTRGLDRETAATSTLVATSARLRNVNNRTGVSVAVTNLGLSEATREFEIKLGSTVRKRSVTVGSQQSTRVFVPFDETPSGTHTLAVGEITKNVSVGGPNGESDSLSGLSISAPRTAPTNSTPAVRISHGDTPVANATISLGAQTVTTNDRGLARLALNSTGNATLVATSNGERATTTVTVRDDAVRALTLDATVSPDAPSIFTRPKATVRAWNPWAETVQSSLRVTGPSVEKKRPVTVESGETATVRARLPRRPAGSYTVEATTTAGQRVTATYTVQGDDRLGAALAQSGRYTGGGGITQAIQVAFGNIEVLVLAVVALLSVMTVGSTTAAFTRAVHTTKREIGIRRATGASPWAILTDVIVDTLKIGTTATVLAGVIAFGVVSGLLSVGELRVFGVVLEPVITPTAVVAALVGGVALAVISATLATAGMVRKMPASLLVDRHIPVPEGSGERRDA</sequence>